<evidence type="ECO:0000313" key="3">
    <source>
        <dbReference type="EMBL" id="KAG8471708.1"/>
    </source>
</evidence>
<evidence type="ECO:0000313" key="4">
    <source>
        <dbReference type="Proteomes" id="UP000701853"/>
    </source>
</evidence>
<dbReference type="InterPro" id="IPR000504">
    <property type="entry name" value="RRM_dom"/>
</dbReference>
<evidence type="ECO:0000256" key="1">
    <source>
        <dbReference type="PROSITE-ProRule" id="PRU00176"/>
    </source>
</evidence>
<dbReference type="AlphaFoldDB" id="A0A8J5XNK5"/>
<accession>A0A8J5XNK5</accession>
<dbReference type="PROSITE" id="PS50102">
    <property type="entry name" value="RRM"/>
    <property type="match status" value="1"/>
</dbReference>
<evidence type="ECO:0000259" key="2">
    <source>
        <dbReference type="PROSITE" id="PS50102"/>
    </source>
</evidence>
<feature type="domain" description="RRM" evidence="2">
    <location>
        <begin position="5"/>
        <end position="89"/>
    </location>
</feature>
<dbReference type="OrthoDB" id="1749483at2759"/>
<keyword evidence="1" id="KW-0694">RNA-binding</keyword>
<keyword evidence="4" id="KW-1185">Reference proteome</keyword>
<dbReference type="GO" id="GO:0003723">
    <property type="term" value="F:RNA binding"/>
    <property type="evidence" value="ECO:0007669"/>
    <property type="project" value="UniProtKB-UniRule"/>
</dbReference>
<dbReference type="Pfam" id="PF00076">
    <property type="entry name" value="RRM_1"/>
    <property type="match status" value="1"/>
</dbReference>
<reference evidence="3 4" key="1">
    <citation type="journal article" date="2021" name="bioRxiv">
        <title>The Gossypium anomalum genome as a resource for cotton improvement and evolutionary analysis of hybrid incompatibility.</title>
        <authorList>
            <person name="Grover C.E."/>
            <person name="Yuan D."/>
            <person name="Arick M.A."/>
            <person name="Miller E.R."/>
            <person name="Hu G."/>
            <person name="Peterson D.G."/>
            <person name="Wendel J.F."/>
            <person name="Udall J.A."/>
        </authorList>
    </citation>
    <scope>NUCLEOTIDE SEQUENCE [LARGE SCALE GENOMIC DNA]</scope>
    <source>
        <strain evidence="3">JFW-Udall</strain>
        <tissue evidence="3">Leaf</tissue>
    </source>
</reference>
<dbReference type="Gene3D" id="3.30.70.330">
    <property type="match status" value="1"/>
</dbReference>
<dbReference type="InterPro" id="IPR012677">
    <property type="entry name" value="Nucleotide-bd_a/b_plait_sf"/>
</dbReference>
<name>A0A8J5XNK5_9ROSI</name>
<protein>
    <recommendedName>
        <fullName evidence="2">RRM domain-containing protein</fullName>
    </recommendedName>
</protein>
<dbReference type="EMBL" id="JAHUZN010000013">
    <property type="protein sequence ID" value="KAG8471708.1"/>
    <property type="molecule type" value="Genomic_DNA"/>
</dbReference>
<organism evidence="3 4">
    <name type="scientific">Gossypium anomalum</name>
    <dbReference type="NCBI Taxonomy" id="47600"/>
    <lineage>
        <taxon>Eukaryota</taxon>
        <taxon>Viridiplantae</taxon>
        <taxon>Streptophyta</taxon>
        <taxon>Embryophyta</taxon>
        <taxon>Tracheophyta</taxon>
        <taxon>Spermatophyta</taxon>
        <taxon>Magnoliopsida</taxon>
        <taxon>eudicotyledons</taxon>
        <taxon>Gunneridae</taxon>
        <taxon>Pentapetalae</taxon>
        <taxon>rosids</taxon>
        <taxon>malvids</taxon>
        <taxon>Malvales</taxon>
        <taxon>Malvaceae</taxon>
        <taxon>Malvoideae</taxon>
        <taxon>Gossypium</taxon>
    </lineage>
</organism>
<gene>
    <name evidence="3" type="ORF">CXB51_036983</name>
</gene>
<dbReference type="SUPFAM" id="SSF54928">
    <property type="entry name" value="RNA-binding domain, RBD"/>
    <property type="match status" value="1"/>
</dbReference>
<sequence>MKHHVTSFVHNIPATMHWKGLWTLFRYHGDVIDAFIPAKKSKNGRKFGFVRFNKMVDSQRVINRLNDFVILRNRILVNARVLYLNGAVLVLIELSKNDIVMLYRRRRKEPSELRLPAFVAHAPYAPPHTAKTSDDWALMMAHWRSNCGARRGIADYGVTIGIMLAARMFLETLGFPDSI</sequence>
<dbReference type="SMART" id="SM00360">
    <property type="entry name" value="RRM"/>
    <property type="match status" value="1"/>
</dbReference>
<dbReference type="CDD" id="cd00590">
    <property type="entry name" value="RRM_SF"/>
    <property type="match status" value="1"/>
</dbReference>
<dbReference type="Proteomes" id="UP000701853">
    <property type="component" value="Chromosome 13"/>
</dbReference>
<dbReference type="InterPro" id="IPR035979">
    <property type="entry name" value="RBD_domain_sf"/>
</dbReference>
<comment type="caution">
    <text evidence="3">The sequence shown here is derived from an EMBL/GenBank/DDBJ whole genome shotgun (WGS) entry which is preliminary data.</text>
</comment>
<proteinExistence type="predicted"/>